<evidence type="ECO:0000313" key="2">
    <source>
        <dbReference type="EMBL" id="CAI9913293.1"/>
    </source>
</evidence>
<evidence type="ECO:0000313" key="4">
    <source>
        <dbReference type="EMBL" id="CAL6067902.1"/>
    </source>
</evidence>
<comment type="caution">
    <text evidence="1">The sequence shown here is derived from an EMBL/GenBank/DDBJ whole genome shotgun (WGS) entry which is preliminary data.</text>
</comment>
<evidence type="ECO:0000313" key="5">
    <source>
        <dbReference type="Proteomes" id="UP001642409"/>
    </source>
</evidence>
<sequence>MYVRDFSNVFSFSNALQRLSQFSNAYWLLKYRIDFRQTLFIYDLCHTNRTNIKIEIQNTCISISLITILPNSQFSSFFIFISVEEVGLIFDMTVNNKSQQW</sequence>
<protein>
    <submittedName>
        <fullName evidence="3">Hypothetical_protein</fullName>
    </submittedName>
</protein>
<proteinExistence type="predicted"/>
<dbReference type="EMBL" id="CAXDID020000270">
    <property type="protein sequence ID" value="CAL6067902.1"/>
    <property type="molecule type" value="Genomic_DNA"/>
</dbReference>
<keyword evidence="5" id="KW-1185">Reference proteome</keyword>
<reference evidence="3 5" key="2">
    <citation type="submission" date="2024-07" db="EMBL/GenBank/DDBJ databases">
        <authorList>
            <person name="Akdeniz Z."/>
        </authorList>
    </citation>
    <scope>NUCLEOTIDE SEQUENCE [LARGE SCALE GENOMIC DNA]</scope>
</reference>
<dbReference type="EMBL" id="CATOUU010000022">
    <property type="protein sequence ID" value="CAI9913290.1"/>
    <property type="molecule type" value="Genomic_DNA"/>
</dbReference>
<dbReference type="AlphaFoldDB" id="A0AA86N5S8"/>
<gene>
    <name evidence="3" type="ORF">HINF_LOCUS53243</name>
    <name evidence="4" type="ORF">HINF_LOCUS53246</name>
    <name evidence="1" type="ORF">HINF_LOCUS935</name>
    <name evidence="2" type="ORF">HINF_LOCUS938</name>
</gene>
<dbReference type="Proteomes" id="UP001642409">
    <property type="component" value="Unassembled WGS sequence"/>
</dbReference>
<organism evidence="1">
    <name type="scientific">Hexamita inflata</name>
    <dbReference type="NCBI Taxonomy" id="28002"/>
    <lineage>
        <taxon>Eukaryota</taxon>
        <taxon>Metamonada</taxon>
        <taxon>Diplomonadida</taxon>
        <taxon>Hexamitidae</taxon>
        <taxon>Hexamitinae</taxon>
        <taxon>Hexamita</taxon>
    </lineage>
</organism>
<reference evidence="1" key="1">
    <citation type="submission" date="2023-06" db="EMBL/GenBank/DDBJ databases">
        <authorList>
            <person name="Kurt Z."/>
        </authorList>
    </citation>
    <scope>NUCLEOTIDE SEQUENCE</scope>
</reference>
<dbReference type="EMBL" id="CATOUU010000022">
    <property type="protein sequence ID" value="CAI9913293.1"/>
    <property type="molecule type" value="Genomic_DNA"/>
</dbReference>
<evidence type="ECO:0000313" key="3">
    <source>
        <dbReference type="EMBL" id="CAL6067896.1"/>
    </source>
</evidence>
<dbReference type="EMBL" id="CAXDID020000270">
    <property type="protein sequence ID" value="CAL6067896.1"/>
    <property type="molecule type" value="Genomic_DNA"/>
</dbReference>
<evidence type="ECO:0000313" key="1">
    <source>
        <dbReference type="EMBL" id="CAI9913290.1"/>
    </source>
</evidence>
<accession>A0AA86N5S8</accession>
<name>A0AA86N5S8_9EUKA</name>